<organism evidence="2 3">
    <name type="scientific">Bosea psychrotolerans</name>
    <dbReference type="NCBI Taxonomy" id="1871628"/>
    <lineage>
        <taxon>Bacteria</taxon>
        <taxon>Pseudomonadati</taxon>
        <taxon>Pseudomonadota</taxon>
        <taxon>Alphaproteobacteria</taxon>
        <taxon>Hyphomicrobiales</taxon>
        <taxon>Boseaceae</taxon>
        <taxon>Bosea</taxon>
    </lineage>
</organism>
<sequence length="314" mass="32948">MVFPYEVTMPSSLKTHRIARLPGNRLHLQEGPSDLVIAAFGPKPRIERAYAAAEARFDGLLTELAGELRLLRQPLDHQPPSLRGATAQRMARACWAFRSQYITPMAAVAGAVADTILTAMLAAEPGLERAYVNNGGDIAFHLTPGYPLDIGVVPSLARARPEGFLRLDAASHARGIATSGWRGRSFSLGIADAVTVLARSAAEADAAATIIANAVDVKDAAILRRPARDLDPDSDLSELAVTVEVGPLTPAAVAAALGNGVRVAETLLREGLIEGALLALADEWRSVGGASLASNLPTTSPSSRASEAQTRDPS</sequence>
<dbReference type="NCBIfam" id="NF003322">
    <property type="entry name" value="PRK04334.1-2"/>
    <property type="match status" value="1"/>
</dbReference>
<feature type="region of interest" description="Disordered" evidence="1">
    <location>
        <begin position="291"/>
        <end position="314"/>
    </location>
</feature>
<evidence type="ECO:0000313" key="2">
    <source>
        <dbReference type="EMBL" id="POR54387.1"/>
    </source>
</evidence>
<evidence type="ECO:0000256" key="1">
    <source>
        <dbReference type="SAM" id="MobiDB-lite"/>
    </source>
</evidence>
<dbReference type="InterPro" id="IPR003374">
    <property type="entry name" value="ApbE-like_sf"/>
</dbReference>
<evidence type="ECO:0000313" key="3">
    <source>
        <dbReference type="Proteomes" id="UP000236919"/>
    </source>
</evidence>
<feature type="compositionally biased region" description="Polar residues" evidence="1">
    <location>
        <begin position="292"/>
        <end position="308"/>
    </location>
</feature>
<gene>
    <name evidence="2" type="ORF">CYD53_103493</name>
</gene>
<comment type="caution">
    <text evidence="2">The sequence shown here is derived from an EMBL/GenBank/DDBJ whole genome shotgun (WGS) entry which is preliminary data.</text>
</comment>
<proteinExistence type="predicted"/>
<dbReference type="Gene3D" id="3.10.520.10">
    <property type="entry name" value="ApbE-like domains"/>
    <property type="match status" value="1"/>
</dbReference>
<dbReference type="InterPro" id="IPR007183">
    <property type="entry name" value="UPF0280"/>
</dbReference>
<dbReference type="PIRSF" id="PIRSF006421">
    <property type="entry name" value="UCP006421"/>
    <property type="match status" value="1"/>
</dbReference>
<protein>
    <submittedName>
        <fullName evidence="2">Uncharacterized protein</fullName>
    </submittedName>
</protein>
<keyword evidence="3" id="KW-1185">Reference proteome</keyword>
<reference evidence="2 3" key="1">
    <citation type="submission" date="2018-01" db="EMBL/GenBank/DDBJ databases">
        <title>Genomic Encyclopedia of Type Strains, Phase III (KMG-III): the genomes of soil and plant-associated and newly described type strains.</title>
        <authorList>
            <person name="Whitman W."/>
        </authorList>
    </citation>
    <scope>NUCLEOTIDE SEQUENCE [LARGE SCALE GENOMIC DNA]</scope>
    <source>
        <strain evidence="2 3">1131</strain>
    </source>
</reference>
<dbReference type="AlphaFoldDB" id="A0A2S4MJ10"/>
<dbReference type="Proteomes" id="UP000236919">
    <property type="component" value="Unassembled WGS sequence"/>
</dbReference>
<name>A0A2S4MJ10_9HYPH</name>
<accession>A0A2S4MJ10</accession>
<dbReference type="SUPFAM" id="SSF143631">
    <property type="entry name" value="ApbE-like"/>
    <property type="match status" value="1"/>
</dbReference>
<dbReference type="EMBL" id="PQFZ01000003">
    <property type="protein sequence ID" value="POR54387.1"/>
    <property type="molecule type" value="Genomic_DNA"/>
</dbReference>